<dbReference type="AlphaFoldDB" id="A0AA96DY72"/>
<dbReference type="EMBL" id="CP134842">
    <property type="protein sequence ID" value="WNL35380.1"/>
    <property type="molecule type" value="Genomic_DNA"/>
</dbReference>
<name>A0AA96DY72_9BACT</name>
<dbReference type="InterPro" id="IPR007739">
    <property type="entry name" value="RgpF"/>
</dbReference>
<sequence>MNKKNIIKLSTDEIENILFLKKYNNQNKFNKLCLLSHFDINNTIEKYVIHMIKELHKLKFDIVFITTSENMDIKELKKISSYIKISIIKKNIGYDFISWKTGLYAVDKYNYYKQIIHLNDSIFFPLYNPKKMFKKMKKENVDFWGLSDSYYLDYHIQSFFWVFNKKLIKSNFYNKFWNECTNLNDKGKIIKNYEITFTRKILNNNFKVSSYIKIKNIYEDLKFKYKKLLPLEAYTGYYHFWDILISSFKSIYLKKNILLQNNLTYNIGTETYEDIINNYTTYNPKLISKYVKKHNQMKLSSFIDFDKSVNCFEKLIESQKNKNKIIIYGYSHIGILMHSILDSKIIQIVDMNFEEINKRSKVKFDIQNPDMINKIDYDSIVICSIGREDDVLKNLNSKGIYKNIFKLENTQKENLRFSGNMTKLIRNIETMDLEKQKNHLNISIYNTNNPLLKYLLLYNNFKNLSKINIINENKHLNKNNIIFQIYNKIKNETRDVEFYPV</sequence>
<evidence type="ECO:0000313" key="1">
    <source>
        <dbReference type="EMBL" id="WNL35380.1"/>
    </source>
</evidence>
<gene>
    <name evidence="1" type="ORF">RMQ66_06710</name>
</gene>
<protein>
    <submittedName>
        <fullName evidence="1">Rhamnan synthesis F family protein</fullName>
    </submittedName>
</protein>
<proteinExistence type="predicted"/>
<organism evidence="1">
    <name type="scientific">Arcobacter sp. AZ-2023</name>
    <dbReference type="NCBI Taxonomy" id="3074453"/>
    <lineage>
        <taxon>Bacteria</taxon>
        <taxon>Pseudomonadati</taxon>
        <taxon>Campylobacterota</taxon>
        <taxon>Epsilonproteobacteria</taxon>
        <taxon>Campylobacterales</taxon>
        <taxon>Arcobacteraceae</taxon>
        <taxon>Arcobacter</taxon>
    </lineage>
</organism>
<dbReference type="Pfam" id="PF05045">
    <property type="entry name" value="RgpF"/>
    <property type="match status" value="1"/>
</dbReference>
<reference evidence="1" key="1">
    <citation type="submission" date="2023-09" db="EMBL/GenBank/DDBJ databases">
        <title>Arcobacter tbilisiensis sp. nov. isolated from chicken meat in Tbilisi, Georgia.</title>
        <authorList>
            <person name="Matthias R."/>
            <person name="Zautner A.E."/>
        </authorList>
    </citation>
    <scope>NUCLEOTIDE SEQUENCE</scope>
    <source>
        <strain evidence="1">LEO 65</strain>
    </source>
</reference>
<accession>A0AA96DY72</accession>